<sequence>MPHRALLMIQVSLLEDFDVYVLMIDLHMTKYENSSSRVRIMLTECLMLQSTLTHGVAREKHKFVEKWKQKSVIREKRR</sequence>
<reference evidence="1 2" key="1">
    <citation type="journal article" date="2018" name="Science">
        <title>The opium poppy genome and morphinan production.</title>
        <authorList>
            <person name="Guo L."/>
            <person name="Winzer T."/>
            <person name="Yang X."/>
            <person name="Li Y."/>
            <person name="Ning Z."/>
            <person name="He Z."/>
            <person name="Teodor R."/>
            <person name="Lu Y."/>
            <person name="Bowser T.A."/>
            <person name="Graham I.A."/>
            <person name="Ye K."/>
        </authorList>
    </citation>
    <scope>NUCLEOTIDE SEQUENCE [LARGE SCALE GENOMIC DNA]</scope>
    <source>
        <strain evidence="2">cv. HN1</strain>
        <tissue evidence="1">Leaves</tissue>
    </source>
</reference>
<keyword evidence="2" id="KW-1185">Reference proteome</keyword>
<dbReference type="EMBL" id="CM010716">
    <property type="protein sequence ID" value="RZC49489.1"/>
    <property type="molecule type" value="Genomic_DNA"/>
</dbReference>
<accession>A0A4Y7IPR5</accession>
<name>A0A4Y7IPR5_PAPSO</name>
<gene>
    <name evidence="1" type="ORF">C5167_017914</name>
</gene>
<protein>
    <submittedName>
        <fullName evidence="1">Uncharacterized protein</fullName>
    </submittedName>
</protein>
<dbReference type="Proteomes" id="UP000316621">
    <property type="component" value="Chromosome 2"/>
</dbReference>
<evidence type="ECO:0000313" key="2">
    <source>
        <dbReference type="Proteomes" id="UP000316621"/>
    </source>
</evidence>
<proteinExistence type="predicted"/>
<dbReference type="Gramene" id="RZC49489">
    <property type="protein sequence ID" value="RZC49489"/>
    <property type="gene ID" value="C5167_017914"/>
</dbReference>
<evidence type="ECO:0000313" key="1">
    <source>
        <dbReference type="EMBL" id="RZC49489.1"/>
    </source>
</evidence>
<organism evidence="1 2">
    <name type="scientific">Papaver somniferum</name>
    <name type="common">Opium poppy</name>
    <dbReference type="NCBI Taxonomy" id="3469"/>
    <lineage>
        <taxon>Eukaryota</taxon>
        <taxon>Viridiplantae</taxon>
        <taxon>Streptophyta</taxon>
        <taxon>Embryophyta</taxon>
        <taxon>Tracheophyta</taxon>
        <taxon>Spermatophyta</taxon>
        <taxon>Magnoliopsida</taxon>
        <taxon>Ranunculales</taxon>
        <taxon>Papaveraceae</taxon>
        <taxon>Papaveroideae</taxon>
        <taxon>Papaver</taxon>
    </lineage>
</organism>
<dbReference type="AlphaFoldDB" id="A0A4Y7IPR5"/>